<protein>
    <submittedName>
        <fullName evidence="4">Fic/DOC family protein</fullName>
    </submittedName>
</protein>
<evidence type="ECO:0000256" key="2">
    <source>
        <dbReference type="PIRSR" id="PIRSR640198-2"/>
    </source>
</evidence>
<dbReference type="PANTHER" id="PTHR13504">
    <property type="entry name" value="FIDO DOMAIN-CONTAINING PROTEIN DDB_G0283145"/>
    <property type="match status" value="1"/>
</dbReference>
<dbReference type="InterPro" id="IPR003812">
    <property type="entry name" value="Fido"/>
</dbReference>
<dbReference type="SUPFAM" id="SSF140931">
    <property type="entry name" value="Fic-like"/>
    <property type="match status" value="1"/>
</dbReference>
<feature type="active site" evidence="1">
    <location>
        <position position="441"/>
    </location>
</feature>
<proteinExistence type="predicted"/>
<dbReference type="InterPro" id="IPR036597">
    <property type="entry name" value="Fido-like_dom_sf"/>
</dbReference>
<reference evidence="4 5" key="1">
    <citation type="submission" date="2016-10" db="EMBL/GenBank/DDBJ databases">
        <authorList>
            <person name="de Groot N.N."/>
        </authorList>
    </citation>
    <scope>NUCLEOTIDE SEQUENCE [LARGE SCALE GENOMIC DNA]</scope>
    <source>
        <strain evidence="4 5">AR32</strain>
    </source>
</reference>
<dbReference type="AlphaFoldDB" id="A0A1H5S611"/>
<feature type="binding site" evidence="2">
    <location>
        <begin position="445"/>
        <end position="452"/>
    </location>
    <ligand>
        <name>ATP</name>
        <dbReference type="ChEBI" id="CHEBI:30616"/>
    </ligand>
</feature>
<evidence type="ECO:0000259" key="3">
    <source>
        <dbReference type="PROSITE" id="PS51459"/>
    </source>
</evidence>
<evidence type="ECO:0000313" key="4">
    <source>
        <dbReference type="EMBL" id="SEF45328.1"/>
    </source>
</evidence>
<feature type="domain" description="Fido" evidence="3">
    <location>
        <begin position="355"/>
        <end position="499"/>
    </location>
</feature>
<keyword evidence="2" id="KW-0547">Nucleotide-binding</keyword>
<evidence type="ECO:0000313" key="5">
    <source>
        <dbReference type="Proteomes" id="UP000236735"/>
    </source>
</evidence>
<evidence type="ECO:0000256" key="1">
    <source>
        <dbReference type="PIRSR" id="PIRSR640198-1"/>
    </source>
</evidence>
<name>A0A1H5S611_XYLRU</name>
<dbReference type="PROSITE" id="PS51459">
    <property type="entry name" value="FIDO"/>
    <property type="match status" value="1"/>
</dbReference>
<dbReference type="RefSeq" id="WP_103915057.1">
    <property type="nucleotide sequence ID" value="NZ_FNUV01000001.1"/>
</dbReference>
<dbReference type="Proteomes" id="UP000236735">
    <property type="component" value="Unassembled WGS sequence"/>
</dbReference>
<dbReference type="EMBL" id="FNUV01000001">
    <property type="protein sequence ID" value="SEF45328.1"/>
    <property type="molecule type" value="Genomic_DNA"/>
</dbReference>
<dbReference type="PANTHER" id="PTHR13504:SF38">
    <property type="entry name" value="FIDO DOMAIN-CONTAINING PROTEIN"/>
    <property type="match status" value="1"/>
</dbReference>
<dbReference type="GO" id="GO:0005524">
    <property type="term" value="F:ATP binding"/>
    <property type="evidence" value="ECO:0007669"/>
    <property type="project" value="UniProtKB-KW"/>
</dbReference>
<sequence>MATIAEKIAESLEQLKQLQDKENFIVLHGTDQLSRVHLTRLLGEGWLKEVVKGWYIASRPGMEGDTTDWYTSYWAFISKYCFSRFGDSWSLTAELSLDLHSGNTTVPIQTIIRNPDGNNNVTSLLYGTSLFNLKAQLPTSTYIHPEYGVRMYTLAEALVFVSPTYFRKNPISARTCLQMVRDESEIYGILADEGASTRAGRLVGAFRNIGRDKIANNILNYMKRLGYDVREEDPFEDKVENISPVPVSPYVARLTLMWGKMRLTVIDNFPAPAAVPTNIAELLKQLDDKYTEDAYHSLSIEGYKVSDELIEKVKSGNWNPKEEDKDAHNALVARGYYQAFQAVKNTISKIIEGTDAGSAVDDDHGNWYFEMWQPMVAAGLYKPSAIVGYRNRPVYIRGSRHTPMNYEAVRDAIPEYFRLLREEKHPAVRAILGHFMFSFIHPYNDGNGRMSRFIMNTMLSTGGYSWTIIPIERRDAYMQALERASIEGDIVYFTKLIANLLT</sequence>
<accession>A0A1H5S611</accession>
<dbReference type="InterPro" id="IPR040198">
    <property type="entry name" value="Fido_containing"/>
</dbReference>
<dbReference type="Pfam" id="PF02661">
    <property type="entry name" value="Fic"/>
    <property type="match status" value="1"/>
</dbReference>
<keyword evidence="2" id="KW-0067">ATP-binding</keyword>
<organism evidence="4 5">
    <name type="scientific">Xylanibacter ruminicola</name>
    <name type="common">Prevotella ruminicola</name>
    <dbReference type="NCBI Taxonomy" id="839"/>
    <lineage>
        <taxon>Bacteria</taxon>
        <taxon>Pseudomonadati</taxon>
        <taxon>Bacteroidota</taxon>
        <taxon>Bacteroidia</taxon>
        <taxon>Bacteroidales</taxon>
        <taxon>Prevotellaceae</taxon>
        <taxon>Xylanibacter</taxon>
    </lineage>
</organism>
<gene>
    <name evidence="4" type="ORF">SAMN05216354_0502</name>
</gene>
<dbReference type="Gene3D" id="1.10.3290.10">
    <property type="entry name" value="Fido-like domain"/>
    <property type="match status" value="1"/>
</dbReference>